<dbReference type="EMBL" id="CP013928">
    <property type="protein sequence ID" value="AMJ78315.1"/>
    <property type="molecule type" value="Genomic_DNA"/>
</dbReference>
<gene>
    <name evidence="1" type="ORF">AV942_08445</name>
</gene>
<sequence length="195" mass="22080">MNKINWKLAPEGAIGVAQRGQQLAFVDNDINIFLDGHWGISMGWGLVAKRPTFAESITKTPQLEQTKTVADAVVAYPKWQEPHFMPTRENLEKIAKDAQGDFVEVEQEGEKWTHEYGCANIKCRILATDENECWVLTEYGNKVTEHIDELKPIKPTITKAEREKCAALAGYFNINPVEFDEYMEKYDSAEGPAND</sequence>
<accession>A0AAC8XJ10</accession>
<dbReference type="RefSeq" id="WP_015066949.1">
    <property type="nucleotide sequence ID" value="NZ_CP013928.1"/>
</dbReference>
<name>A0AAC8XJ10_9ALTE</name>
<reference evidence="1 2" key="1">
    <citation type="submission" date="2015-12" db="EMBL/GenBank/DDBJ databases">
        <title>Intraspecies pangenome expansion in the marine bacterium Alteromonas.</title>
        <authorList>
            <person name="Lopez-Perez M."/>
            <person name="Rodriguez-Valera F."/>
        </authorList>
    </citation>
    <scope>NUCLEOTIDE SEQUENCE [LARGE SCALE GENOMIC DNA]</scope>
    <source>
        <strain evidence="1 2">UM8</strain>
    </source>
</reference>
<dbReference type="Proteomes" id="UP000061468">
    <property type="component" value="Chromosome"/>
</dbReference>
<protein>
    <submittedName>
        <fullName evidence="1">Uncharacterized protein</fullName>
    </submittedName>
</protein>
<dbReference type="AlphaFoldDB" id="A0AAC8XJ10"/>
<evidence type="ECO:0000313" key="2">
    <source>
        <dbReference type="Proteomes" id="UP000061468"/>
    </source>
</evidence>
<evidence type="ECO:0000313" key="1">
    <source>
        <dbReference type="EMBL" id="AMJ78315.1"/>
    </source>
</evidence>
<organism evidence="1 2">
    <name type="scientific">Alteromonas mediterranea</name>
    <dbReference type="NCBI Taxonomy" id="314275"/>
    <lineage>
        <taxon>Bacteria</taxon>
        <taxon>Pseudomonadati</taxon>
        <taxon>Pseudomonadota</taxon>
        <taxon>Gammaproteobacteria</taxon>
        <taxon>Alteromonadales</taxon>
        <taxon>Alteromonadaceae</taxon>
        <taxon>Alteromonas/Salinimonas group</taxon>
        <taxon>Alteromonas</taxon>
    </lineage>
</organism>
<proteinExistence type="predicted"/>